<feature type="domain" description="DUF4216" evidence="1">
    <location>
        <begin position="746"/>
        <end position="808"/>
    </location>
</feature>
<sequence length="1396" mass="160274">MAHCDFQIIYEHLVIKGMDPTYNFWYHHGEVCEGDEMENEVDDSFMCEATNFYESTYMGKEDIIHDNSTSRKENKFSQKVEEANTPLYGGCTKYTKMSAVVALYKLKTFNGWSDTSFTSLLGLLHDMLPMDNVISRSIYEVRKLFKEFDLGYQKIHACVKDCCLFRNENEKLESCPHCASSRWKIDERTNQIKQGVPAKVLRYFPIIPRLKRMFKINEVSESLRWHLSHKSTDGKIRHPVDSVAWETIDKKWPEFSMDPRNLRLGLATDGFNPFSNLSSRYSCWPVMLVTYNLPPWLCMKKENIMLTLLIPGPRQPGNDIDVYLQPLVEDLQQLWKGIQVYDIVGNTHFNLRSILMWTINDFPAYGNLAGCTTKGTLLDINGKSKDGVNARKDLQLLKIRPDLYPQDCGGRTYLPPAPHTLSKSEKKIFCSRLYKLKLPDGYSSNISKCVSLDECKVMGLKSHDYHVLMQQLLPVVLRGLLPKGPRHAIYRLCSYFNRLCQRIIDREVMLDLEKEVVDILCLLERYMKVLKGYVRNKARPEGCIASCYLADECVDFSNKYFKQSVEVVNSQQRNEEYQNDVILEGRPISSGTSIELFDDVLENAHRYVLFNTSEVEPFIEIHMNELMVLDKRLEKDSNLLWKIHTEQFPLWLKSKIELDSSVEGYSELLKWLANGPRKNAMSYTGYIINGKRFHTKSVEKSTQNNGVAVDATTLCRSSAKDKSQVMDVVAYYGVLQEIILLDYYVYQLPIFKCDWANVRNGVKVEEGFTLVNLHQSQSKFVREPFILASQAKQVFYARENDTSNWYVVLKAPPRGFHDLEMYDENYDDTLVSNENISNAVEDVDESDELTYARQDCEDTMSLKVKGKKRSTRRKLIGDSLLLPNEENMESSPIDVHPNTLSPKPTDKIVEGNPILDSPAARTRLAIRRQATTLANEKAVEDHVEDHIEEPQLETTTLPNEKAVEDHVVDEEPPFETMTLRKKTRGPTKMKTIAVEKQSRVDIVFNEYGQPIGNESVGLASFLGPLVREVVPVNLENWLKLPTRLKVVLWKSIQSRYNVEDWQKKFFFQKMGRLWRAGKSRLVKQIRDAPTKDAILKLMPDNLQSVDDWMDFVSEKTSATFKLKSEKYKAMKKKQLPHTCSRKGYARLAEEMRKSSSDPSLVTRVALWTKAHKRKDGQPVNSQVAETLERIEQTEAETTVSTTNVVDDALSKVLGPDRGHVRGFGFGVTRSKLSLLSHQDHKYKVLEKEYLKMKEEMVEMKTMKDEMIEMKALMLSYLKKQTEPSEELSNATASVLKRLNIPPMPSPSSINNNSQTKCKLLDWYGSGEIVAEGRWSSNDPTAMVHHIPIGPHAIRVWIDVAKKPNAYLWRPTSEMTCIEEALGSTVAWPSDKVIISE</sequence>
<evidence type="ECO:0000259" key="2">
    <source>
        <dbReference type="Pfam" id="PF13960"/>
    </source>
</evidence>
<dbReference type="PANTHER" id="PTHR48258:SF3">
    <property type="entry name" value="FK506-BINDING PROTEIN 4-LIKE ISOFORM X1"/>
    <property type="match status" value="1"/>
</dbReference>
<reference evidence="4 5" key="1">
    <citation type="submission" date="2019-08" db="EMBL/GenBank/DDBJ databases">
        <title>Draft genome sequences of two oriental melons (Cucumis melo L. var makuwa).</title>
        <authorList>
            <person name="Kwon S.-Y."/>
        </authorList>
    </citation>
    <scope>NUCLEOTIDE SEQUENCE [LARGE SCALE GENOMIC DNA]</scope>
    <source>
        <strain evidence="5">cv. Chang Bougi</strain>
        <tissue evidence="4">Leaf</tissue>
    </source>
</reference>
<comment type="caution">
    <text evidence="4">The sequence shown here is derived from an EMBL/GenBank/DDBJ whole genome shotgun (WGS) entry which is preliminary data.</text>
</comment>
<name>A0A5D3C984_CUCMM</name>
<dbReference type="InterPro" id="IPR025312">
    <property type="entry name" value="DUF4216"/>
</dbReference>
<dbReference type="Pfam" id="PF02992">
    <property type="entry name" value="Transposase_21"/>
    <property type="match status" value="1"/>
</dbReference>
<evidence type="ECO:0008006" key="6">
    <source>
        <dbReference type="Google" id="ProtNLM"/>
    </source>
</evidence>
<dbReference type="Pfam" id="PF13952">
    <property type="entry name" value="DUF4216"/>
    <property type="match status" value="1"/>
</dbReference>
<accession>A0A5D3C984</accession>
<dbReference type="Pfam" id="PF03004">
    <property type="entry name" value="Transposase_24"/>
    <property type="match status" value="1"/>
</dbReference>
<dbReference type="PANTHER" id="PTHR48258">
    <property type="entry name" value="DUF4218 DOMAIN-CONTAINING PROTEIN-RELATED"/>
    <property type="match status" value="1"/>
</dbReference>
<dbReference type="InterPro" id="IPR004242">
    <property type="entry name" value="Transposase_21"/>
</dbReference>
<dbReference type="Pfam" id="PF13960">
    <property type="entry name" value="DUF4218"/>
    <property type="match status" value="1"/>
</dbReference>
<dbReference type="InterPro" id="IPR058352">
    <property type="entry name" value="DUF8039"/>
</dbReference>
<dbReference type="Proteomes" id="UP000321947">
    <property type="component" value="Unassembled WGS sequence"/>
</dbReference>
<dbReference type="InterPro" id="IPR004252">
    <property type="entry name" value="Probable_transposase_24"/>
</dbReference>
<feature type="domain" description="DUF8039" evidence="3">
    <location>
        <begin position="1313"/>
        <end position="1394"/>
    </location>
</feature>
<evidence type="ECO:0000259" key="1">
    <source>
        <dbReference type="Pfam" id="PF13952"/>
    </source>
</evidence>
<dbReference type="InterPro" id="IPR025452">
    <property type="entry name" value="DUF4218"/>
</dbReference>
<dbReference type="EMBL" id="SSTD01012824">
    <property type="protein sequence ID" value="TYK08453.1"/>
    <property type="molecule type" value="Genomic_DNA"/>
</dbReference>
<evidence type="ECO:0000313" key="4">
    <source>
        <dbReference type="EMBL" id="TYK08453.1"/>
    </source>
</evidence>
<evidence type="ECO:0000313" key="5">
    <source>
        <dbReference type="Proteomes" id="UP000321947"/>
    </source>
</evidence>
<dbReference type="Pfam" id="PF26133">
    <property type="entry name" value="DUF8039"/>
    <property type="match status" value="1"/>
</dbReference>
<organism evidence="4 5">
    <name type="scientific">Cucumis melo var. makuwa</name>
    <name type="common">Oriental melon</name>
    <dbReference type="NCBI Taxonomy" id="1194695"/>
    <lineage>
        <taxon>Eukaryota</taxon>
        <taxon>Viridiplantae</taxon>
        <taxon>Streptophyta</taxon>
        <taxon>Embryophyta</taxon>
        <taxon>Tracheophyta</taxon>
        <taxon>Spermatophyta</taxon>
        <taxon>Magnoliopsida</taxon>
        <taxon>eudicotyledons</taxon>
        <taxon>Gunneridae</taxon>
        <taxon>Pentapetalae</taxon>
        <taxon>rosids</taxon>
        <taxon>fabids</taxon>
        <taxon>Cucurbitales</taxon>
        <taxon>Cucurbitaceae</taxon>
        <taxon>Benincaseae</taxon>
        <taxon>Cucumis</taxon>
    </lineage>
</organism>
<feature type="domain" description="DUF4218" evidence="2">
    <location>
        <begin position="523"/>
        <end position="574"/>
    </location>
</feature>
<protein>
    <recommendedName>
        <fullName evidence="6">Transposase</fullName>
    </recommendedName>
</protein>
<gene>
    <name evidence="4" type="ORF">E5676_scaffold654G00690</name>
</gene>
<proteinExistence type="predicted"/>
<evidence type="ECO:0000259" key="3">
    <source>
        <dbReference type="Pfam" id="PF26133"/>
    </source>
</evidence>